<evidence type="ECO:0000259" key="2">
    <source>
        <dbReference type="Pfam" id="PF13539"/>
    </source>
</evidence>
<dbReference type="Pfam" id="PF13539">
    <property type="entry name" value="Peptidase_M15_4"/>
    <property type="match status" value="1"/>
</dbReference>
<dbReference type="CDD" id="cd14845">
    <property type="entry name" value="L-Ala-D-Glu_peptidase_like"/>
    <property type="match status" value="1"/>
</dbReference>
<keyword evidence="4" id="KW-1185">Reference proteome</keyword>
<keyword evidence="3" id="KW-0121">Carboxypeptidase</keyword>
<evidence type="ECO:0000313" key="3">
    <source>
        <dbReference type="EMBL" id="SDY63005.1"/>
    </source>
</evidence>
<keyword evidence="3" id="KW-0645">Protease</keyword>
<dbReference type="InterPro" id="IPR009045">
    <property type="entry name" value="Zn_M74/Hedgehog-like"/>
</dbReference>
<dbReference type="EMBL" id="FNQE01000003">
    <property type="protein sequence ID" value="SDY63005.1"/>
    <property type="molecule type" value="Genomic_DNA"/>
</dbReference>
<reference evidence="3 4" key="1">
    <citation type="submission" date="2016-10" db="EMBL/GenBank/DDBJ databases">
        <authorList>
            <person name="de Groot N.N."/>
        </authorList>
    </citation>
    <scope>NUCLEOTIDE SEQUENCE [LARGE SCALE GENOMIC DNA]</scope>
    <source>
        <strain evidence="3 4">DSM 21650</strain>
    </source>
</reference>
<dbReference type="RefSeq" id="WP_244270452.1">
    <property type="nucleotide sequence ID" value="NZ_FNQE01000003.1"/>
</dbReference>
<organism evidence="3 4">
    <name type="scientific">Proteiniborus ethanoligenes</name>
    <dbReference type="NCBI Taxonomy" id="415015"/>
    <lineage>
        <taxon>Bacteria</taxon>
        <taxon>Bacillati</taxon>
        <taxon>Bacillota</taxon>
        <taxon>Clostridia</taxon>
        <taxon>Eubacteriales</taxon>
        <taxon>Proteiniborus</taxon>
    </lineage>
</organism>
<sequence length="262" mass="30084">MAENKRSIDIIRILALAIIILLMVSLVLNKAYKGNKKKSDMEIILQDNSILNTNVINKGDNYEADEENVLPVFMYSSLTEDIIEKISGLSYKENSPVDIDELSYICVTYWGFDDIEHVGELIVHKKLAMEVIEIFKELYEARFPIDKIRLIDEYGADDDLSMSDNNSSAFCSREVTGKKGVFSNHSYGVAIDINPVQNPYIKDEIILPKEGKEYLDRDNIRQGMIIKGDVCYNAFITRGWTWGGEWSSLKDYQHFEKRIKDD</sequence>
<accession>A0A1H3LGK8</accession>
<keyword evidence="1" id="KW-0812">Transmembrane</keyword>
<keyword evidence="3" id="KW-0378">Hydrolase</keyword>
<protein>
    <submittedName>
        <fullName evidence="3">D-alanyl-D-alanine carboxypeptidase</fullName>
    </submittedName>
</protein>
<dbReference type="Gene3D" id="3.30.1380.10">
    <property type="match status" value="1"/>
</dbReference>
<gene>
    <name evidence="3" type="ORF">SAMN05660462_00512</name>
</gene>
<proteinExistence type="predicted"/>
<dbReference type="SUPFAM" id="SSF55166">
    <property type="entry name" value="Hedgehog/DD-peptidase"/>
    <property type="match status" value="1"/>
</dbReference>
<dbReference type="STRING" id="415015.SAMN05660462_00512"/>
<feature type="transmembrane region" description="Helical" evidence="1">
    <location>
        <begin position="12"/>
        <end position="32"/>
    </location>
</feature>
<name>A0A1H3LGK8_9FIRM</name>
<evidence type="ECO:0000313" key="4">
    <source>
        <dbReference type="Proteomes" id="UP000198625"/>
    </source>
</evidence>
<keyword evidence="1" id="KW-0472">Membrane</keyword>
<dbReference type="AlphaFoldDB" id="A0A1H3LGK8"/>
<feature type="domain" description="Peptidase M15C" evidence="2">
    <location>
        <begin position="176"/>
        <end position="257"/>
    </location>
</feature>
<dbReference type="GO" id="GO:0004180">
    <property type="term" value="F:carboxypeptidase activity"/>
    <property type="evidence" value="ECO:0007669"/>
    <property type="project" value="UniProtKB-KW"/>
</dbReference>
<dbReference type="Proteomes" id="UP000198625">
    <property type="component" value="Unassembled WGS sequence"/>
</dbReference>
<keyword evidence="1" id="KW-1133">Transmembrane helix</keyword>
<evidence type="ECO:0000256" key="1">
    <source>
        <dbReference type="SAM" id="Phobius"/>
    </source>
</evidence>
<dbReference type="InterPro" id="IPR039561">
    <property type="entry name" value="Peptidase_M15C"/>
</dbReference>